<dbReference type="EMBL" id="AP012319">
    <property type="protein sequence ID" value="BAL91210.1"/>
    <property type="molecule type" value="Genomic_DNA"/>
</dbReference>
<evidence type="ECO:0000313" key="6">
    <source>
        <dbReference type="Proteomes" id="UP000007882"/>
    </source>
</evidence>
<dbReference type="SUPFAM" id="SSF53850">
    <property type="entry name" value="Periplasmic binding protein-like II"/>
    <property type="match status" value="1"/>
</dbReference>
<evidence type="ECO:0000256" key="3">
    <source>
        <dbReference type="ARBA" id="ARBA00022729"/>
    </source>
</evidence>
<dbReference type="AlphaFoldDB" id="I0HDX3"/>
<dbReference type="PANTHER" id="PTHR30061">
    <property type="entry name" value="MALTOSE-BINDING PERIPLASMIC PROTEIN"/>
    <property type="match status" value="1"/>
</dbReference>
<dbReference type="GO" id="GO:0055052">
    <property type="term" value="C:ATP-binding cassette (ABC) transporter complex, substrate-binding subunit-containing"/>
    <property type="evidence" value="ECO:0007669"/>
    <property type="project" value="TreeGrafter"/>
</dbReference>
<dbReference type="GO" id="GO:0042956">
    <property type="term" value="P:maltodextrin transmembrane transport"/>
    <property type="evidence" value="ECO:0007669"/>
    <property type="project" value="TreeGrafter"/>
</dbReference>
<keyword evidence="2" id="KW-0813">Transport</keyword>
<dbReference type="RefSeq" id="WP_014446097.1">
    <property type="nucleotide sequence ID" value="NC_017093.1"/>
</dbReference>
<dbReference type="Gene3D" id="3.40.190.10">
    <property type="entry name" value="Periplasmic binding protein-like II"/>
    <property type="match status" value="1"/>
</dbReference>
<gene>
    <name evidence="5" type="ordered locus">AMIS_59900</name>
</gene>
<evidence type="ECO:0000313" key="5">
    <source>
        <dbReference type="EMBL" id="BAL91210.1"/>
    </source>
</evidence>
<dbReference type="OrthoDB" id="3718433at2"/>
<reference evidence="5 6" key="1">
    <citation type="submission" date="2012-02" db="EMBL/GenBank/DDBJ databases">
        <title>Complete genome sequence of Actinoplanes missouriensis 431 (= NBRC 102363).</title>
        <authorList>
            <person name="Ohnishi Y."/>
            <person name="Ishikawa J."/>
            <person name="Sekine M."/>
            <person name="Hosoyama A."/>
            <person name="Harada T."/>
            <person name="Narita H."/>
            <person name="Hata T."/>
            <person name="Konno Y."/>
            <person name="Tutikane K."/>
            <person name="Fujita N."/>
            <person name="Horinouchi S."/>
            <person name="Hayakawa M."/>
        </authorList>
    </citation>
    <scope>NUCLEOTIDE SEQUENCE [LARGE SCALE GENOMIC DNA]</scope>
    <source>
        <strain evidence="6">ATCC 14538 / DSM 43046 / CBS 188.64 / JCM 3121 / NBRC 102363 / NCIMB 12654 / NRRL B-3342 / UNCC 431</strain>
    </source>
</reference>
<keyword evidence="6" id="KW-1185">Reference proteome</keyword>
<dbReference type="PANTHER" id="PTHR30061:SF50">
    <property type="entry name" value="MALTOSE_MALTODEXTRIN-BINDING PERIPLASMIC PROTEIN"/>
    <property type="match status" value="1"/>
</dbReference>
<feature type="signal peptide" evidence="4">
    <location>
        <begin position="1"/>
        <end position="26"/>
    </location>
</feature>
<dbReference type="HOGENOM" id="CLU_031285_4_0_11"/>
<keyword evidence="3 4" id="KW-0732">Signal</keyword>
<evidence type="ECO:0000256" key="1">
    <source>
        <dbReference type="ARBA" id="ARBA00008520"/>
    </source>
</evidence>
<sequence length="437" mass="45997">MAPRTAIRGLLASVSAVLLLGSAACAGDDTAGDAGDTLEVWTRSAPEPAATYKDIFAAFTAKTGITVNYQPVVEFDQQLQARASSKDLPDVFVADAANLGTYQAQGWLQPIEQASVAGATDIADTAWSSVKGLDGKTYGIPFSRQAFATFIRKDWREKVGLPVPKTWADLTALAKAFAEKDPDGNGKKDTYGMLVPGSAQNGYTVFWGASYLWQGGGDIVTDAGGGKYGVAINSDKSVQAVTWIRDQFCTPGVVQPGALTQTTAQTTHFTDGTAGIYFTGPYNFVPYDQKLTKEKYEVVPAPAGPAGGDVLANGENIYLGAGGKLTDAQKKLADFLITPEAQKLGMVSKTQAVVRLPVNKTLDAAQVTGDQRWSVIQKAYTENGHEFPSALQWVPVRNAAAEGLNKVLADCSGDVKAGLDATAQAVSAALQEQGVLA</sequence>
<dbReference type="GO" id="GO:1901982">
    <property type="term" value="F:maltose binding"/>
    <property type="evidence" value="ECO:0007669"/>
    <property type="project" value="TreeGrafter"/>
</dbReference>
<dbReference type="PATRIC" id="fig|512565.3.peg.5983"/>
<protein>
    <submittedName>
        <fullName evidence="5">Putative ABC transporter substrate-binding protein</fullName>
    </submittedName>
</protein>
<proteinExistence type="inferred from homology"/>
<evidence type="ECO:0000256" key="4">
    <source>
        <dbReference type="SAM" id="SignalP"/>
    </source>
</evidence>
<accession>I0HDX3</accession>
<feature type="chain" id="PRO_5003627679" evidence="4">
    <location>
        <begin position="27"/>
        <end position="437"/>
    </location>
</feature>
<dbReference type="Proteomes" id="UP000007882">
    <property type="component" value="Chromosome"/>
</dbReference>
<dbReference type="eggNOG" id="COG1653">
    <property type="taxonomic scope" value="Bacteria"/>
</dbReference>
<organism evidence="5 6">
    <name type="scientific">Actinoplanes missouriensis (strain ATCC 14538 / DSM 43046 / CBS 188.64 / JCM 3121 / NBRC 102363 / NCIMB 12654 / NRRL B-3342 / UNCC 431)</name>
    <dbReference type="NCBI Taxonomy" id="512565"/>
    <lineage>
        <taxon>Bacteria</taxon>
        <taxon>Bacillati</taxon>
        <taxon>Actinomycetota</taxon>
        <taxon>Actinomycetes</taxon>
        <taxon>Micromonosporales</taxon>
        <taxon>Micromonosporaceae</taxon>
        <taxon>Actinoplanes</taxon>
    </lineage>
</organism>
<dbReference type="GO" id="GO:0015768">
    <property type="term" value="P:maltose transport"/>
    <property type="evidence" value="ECO:0007669"/>
    <property type="project" value="TreeGrafter"/>
</dbReference>
<evidence type="ECO:0000256" key="2">
    <source>
        <dbReference type="ARBA" id="ARBA00022448"/>
    </source>
</evidence>
<dbReference type="KEGG" id="ams:AMIS_59900"/>
<dbReference type="STRING" id="512565.AMIS_59900"/>
<dbReference type="CDD" id="cd13585">
    <property type="entry name" value="PBP2_TMBP_like"/>
    <property type="match status" value="1"/>
</dbReference>
<dbReference type="PROSITE" id="PS51257">
    <property type="entry name" value="PROKAR_LIPOPROTEIN"/>
    <property type="match status" value="1"/>
</dbReference>
<name>I0HDX3_ACTM4</name>
<comment type="similarity">
    <text evidence="1">Belongs to the bacterial solute-binding protein 1 family.</text>
</comment>